<feature type="signal peptide" evidence="1">
    <location>
        <begin position="1"/>
        <end position="28"/>
    </location>
</feature>
<dbReference type="EMBL" id="FOSK01000002">
    <property type="protein sequence ID" value="SFK11302.1"/>
    <property type="molecule type" value="Genomic_DNA"/>
</dbReference>
<protein>
    <submittedName>
        <fullName evidence="2">Uncharacterized protein</fullName>
    </submittedName>
</protein>
<evidence type="ECO:0000313" key="2">
    <source>
        <dbReference type="EMBL" id="SFK11302.1"/>
    </source>
</evidence>
<gene>
    <name evidence="2" type="ORF">SAMN04488518_102204</name>
</gene>
<feature type="chain" id="PRO_5046764189" evidence="1">
    <location>
        <begin position="29"/>
        <end position="230"/>
    </location>
</feature>
<sequence>MTYSFSFGKTLAAGLLAFAVSTPLAASAQDDVQSQAELTAHVEKHAPAKELYIKDRPILGWKITGDTLADLPEAIRGPLGSVDSTSYDDAYIAKNVGSVVALQMSKTGPDFYVIGKETFDSKYEMVGLEEVAAKNTRLVKRLDMAPEVLALFNAKDAGLTGALKTVPVEMVRMSAIGYAPAAEVTIQSPWGTQTKPADQDGFLVFDSGENQYYMVNQGADGNPSSYVPAK</sequence>
<name>A0A1I3WUY9_9HYPH</name>
<dbReference type="RefSeq" id="WP_093517355.1">
    <property type="nucleotide sequence ID" value="NZ_FOSK01000002.1"/>
</dbReference>
<keyword evidence="3" id="KW-1185">Reference proteome</keyword>
<comment type="caution">
    <text evidence="2">The sequence shown here is derived from an EMBL/GenBank/DDBJ whole genome shotgun (WGS) entry which is preliminary data.</text>
</comment>
<organism evidence="2 3">
    <name type="scientific">Pseudovibrio ascidiaceicola</name>
    <dbReference type="NCBI Taxonomy" id="285279"/>
    <lineage>
        <taxon>Bacteria</taxon>
        <taxon>Pseudomonadati</taxon>
        <taxon>Pseudomonadota</taxon>
        <taxon>Alphaproteobacteria</taxon>
        <taxon>Hyphomicrobiales</taxon>
        <taxon>Stappiaceae</taxon>
        <taxon>Pseudovibrio</taxon>
    </lineage>
</organism>
<accession>A0A1I3WUY9</accession>
<keyword evidence="1" id="KW-0732">Signal</keyword>
<evidence type="ECO:0000313" key="3">
    <source>
        <dbReference type="Proteomes" id="UP000199598"/>
    </source>
</evidence>
<proteinExistence type="predicted"/>
<evidence type="ECO:0000256" key="1">
    <source>
        <dbReference type="SAM" id="SignalP"/>
    </source>
</evidence>
<reference evidence="2 3" key="1">
    <citation type="submission" date="2016-10" db="EMBL/GenBank/DDBJ databases">
        <authorList>
            <person name="Varghese N."/>
            <person name="Submissions S."/>
        </authorList>
    </citation>
    <scope>NUCLEOTIDE SEQUENCE [LARGE SCALE GENOMIC DNA]</scope>
    <source>
        <strain evidence="2 3">DSM 16392</strain>
    </source>
</reference>
<dbReference type="Proteomes" id="UP000199598">
    <property type="component" value="Unassembled WGS sequence"/>
</dbReference>